<gene>
    <name evidence="1" type="ORF">D5086_000962</name>
</gene>
<organism evidence="1 2">
    <name type="scientific">Populus alba</name>
    <name type="common">White poplar</name>
    <dbReference type="NCBI Taxonomy" id="43335"/>
    <lineage>
        <taxon>Eukaryota</taxon>
        <taxon>Viridiplantae</taxon>
        <taxon>Streptophyta</taxon>
        <taxon>Embryophyta</taxon>
        <taxon>Tracheophyta</taxon>
        <taxon>Spermatophyta</taxon>
        <taxon>Magnoliopsida</taxon>
        <taxon>eudicotyledons</taxon>
        <taxon>Gunneridae</taxon>
        <taxon>Pentapetalae</taxon>
        <taxon>rosids</taxon>
        <taxon>fabids</taxon>
        <taxon>Malpighiales</taxon>
        <taxon>Salicaceae</taxon>
        <taxon>Saliceae</taxon>
        <taxon>Populus</taxon>
    </lineage>
</organism>
<comment type="caution">
    <text evidence="1">The sequence shown here is derived from an EMBL/GenBank/DDBJ whole genome shotgun (WGS) entry which is preliminary data.</text>
</comment>
<proteinExistence type="predicted"/>
<dbReference type="Proteomes" id="UP000309997">
    <property type="component" value="Unassembled WGS sequence"/>
</dbReference>
<sequence length="97" mass="10712">MLLYGMLSHSSSLAMCELGGVAFGYYLLRCCRWILCAFILMVVFVILSEIKERIKKNRDEKKTEKVELMAETQKTQSKDRPKGVAPKGPKLGGGGGG</sequence>
<evidence type="ECO:0000313" key="1">
    <source>
        <dbReference type="EMBL" id="KAL3609942.1"/>
    </source>
</evidence>
<protein>
    <submittedName>
        <fullName evidence="1">Uncharacterized protein</fullName>
    </submittedName>
</protein>
<evidence type="ECO:0000313" key="2">
    <source>
        <dbReference type="Proteomes" id="UP000309997"/>
    </source>
</evidence>
<accession>A0ACC4CYN4</accession>
<dbReference type="EMBL" id="RCHU02000001">
    <property type="protein sequence ID" value="KAL3609942.1"/>
    <property type="molecule type" value="Genomic_DNA"/>
</dbReference>
<reference evidence="1 2" key="1">
    <citation type="journal article" date="2024" name="Plant Biotechnol. J.">
        <title>Genome and CRISPR/Cas9 system of a widespread forest tree (Populus alba) in the world.</title>
        <authorList>
            <person name="Liu Y.J."/>
            <person name="Jiang P.F."/>
            <person name="Han X.M."/>
            <person name="Li X.Y."/>
            <person name="Wang H.M."/>
            <person name="Wang Y.J."/>
            <person name="Wang X.X."/>
            <person name="Zeng Q.Y."/>
        </authorList>
    </citation>
    <scope>NUCLEOTIDE SEQUENCE [LARGE SCALE GENOMIC DNA]</scope>
    <source>
        <strain evidence="2">cv. PAL-ZL1</strain>
    </source>
</reference>
<name>A0ACC4CYN4_POPAL</name>
<keyword evidence="2" id="KW-1185">Reference proteome</keyword>